<dbReference type="Proteomes" id="UP000321085">
    <property type="component" value="Unassembled WGS sequence"/>
</dbReference>
<sequence>MLKAEMTKKPHTNPTVRPSGWSIGSNGLSSGGQAAVLKQLGVIMSNDYAHVVNEPLPDHLQALLDKIDQHSSRPNNRIKLAPPS</sequence>
<evidence type="ECO:0000313" key="3">
    <source>
        <dbReference type="Proteomes" id="UP000321085"/>
    </source>
</evidence>
<dbReference type="EMBL" id="BJYU01000323">
    <property type="protein sequence ID" value="GEO19099.1"/>
    <property type="molecule type" value="Genomic_DNA"/>
</dbReference>
<dbReference type="RefSeq" id="WP_147023348.1">
    <property type="nucleotide sequence ID" value="NZ_BJYU01000323.1"/>
</dbReference>
<evidence type="ECO:0000256" key="1">
    <source>
        <dbReference type="SAM" id="MobiDB-lite"/>
    </source>
</evidence>
<feature type="compositionally biased region" description="Polar residues" evidence="1">
    <location>
        <begin position="12"/>
        <end position="28"/>
    </location>
</feature>
<proteinExistence type="predicted"/>
<dbReference type="AlphaFoldDB" id="A0A512C4H5"/>
<accession>A0A512C4H5</accession>
<name>A0A512C4H5_9HYPH</name>
<protein>
    <submittedName>
        <fullName evidence="2">Uncharacterized protein</fullName>
    </submittedName>
</protein>
<keyword evidence="3" id="KW-1185">Reference proteome</keyword>
<gene>
    <name evidence="2" type="ORF">MAE02_67950</name>
</gene>
<evidence type="ECO:0000313" key="2">
    <source>
        <dbReference type="EMBL" id="GEO19099.1"/>
    </source>
</evidence>
<feature type="region of interest" description="Disordered" evidence="1">
    <location>
        <begin position="1"/>
        <end position="28"/>
    </location>
</feature>
<organism evidence="2 3">
    <name type="scientific">Microvirga aerophila</name>
    <dbReference type="NCBI Taxonomy" id="670291"/>
    <lineage>
        <taxon>Bacteria</taxon>
        <taxon>Pseudomonadati</taxon>
        <taxon>Pseudomonadota</taxon>
        <taxon>Alphaproteobacteria</taxon>
        <taxon>Hyphomicrobiales</taxon>
        <taxon>Methylobacteriaceae</taxon>
        <taxon>Microvirga</taxon>
    </lineage>
</organism>
<comment type="caution">
    <text evidence="2">The sequence shown here is derived from an EMBL/GenBank/DDBJ whole genome shotgun (WGS) entry which is preliminary data.</text>
</comment>
<reference evidence="2 3" key="1">
    <citation type="submission" date="2019-07" db="EMBL/GenBank/DDBJ databases">
        <title>Whole genome shotgun sequence of Microvirga aerophila NBRC 106136.</title>
        <authorList>
            <person name="Hosoyama A."/>
            <person name="Uohara A."/>
            <person name="Ohji S."/>
            <person name="Ichikawa N."/>
        </authorList>
    </citation>
    <scope>NUCLEOTIDE SEQUENCE [LARGE SCALE GENOMIC DNA]</scope>
    <source>
        <strain evidence="2 3">NBRC 106136</strain>
    </source>
</reference>